<evidence type="ECO:0000313" key="2">
    <source>
        <dbReference type="EMBL" id="RAV77701.1"/>
    </source>
</evidence>
<dbReference type="Proteomes" id="UP000251923">
    <property type="component" value="Unassembled WGS sequence"/>
</dbReference>
<dbReference type="PANTHER" id="PTHR11941">
    <property type="entry name" value="ENOYL-COA HYDRATASE-RELATED"/>
    <property type="match status" value="1"/>
</dbReference>
<accession>A0A2I1L5D8</accession>
<comment type="caution">
    <text evidence="2">The sequence shown here is derived from an EMBL/GenBank/DDBJ whole genome shotgun (WGS) entry which is preliminary data.</text>
</comment>
<dbReference type="Gene3D" id="3.90.226.10">
    <property type="entry name" value="2-enoyl-CoA Hydratase, Chain A, domain 1"/>
    <property type="match status" value="1"/>
</dbReference>
<reference evidence="2 3" key="1">
    <citation type="submission" date="2018-04" db="EMBL/GenBank/DDBJ databases">
        <title>Aerococcus urinae genomes.</title>
        <authorList>
            <person name="Hilt E."/>
            <person name="Gilbert N.M."/>
            <person name="Thomas-White K."/>
            <person name="Putonti C."/>
            <person name="Lewis A.L."/>
            <person name="Visck K.L."/>
            <person name="Wolfe A.J."/>
        </authorList>
    </citation>
    <scope>NUCLEOTIDE SEQUENCE [LARGE SCALE GENOMIC DNA]</scope>
    <source>
        <strain evidence="2 3">UMB7480</strain>
    </source>
</reference>
<name>A0A2I1L5D8_9LACT</name>
<gene>
    <name evidence="2" type="ORF">DBT54_08220</name>
</gene>
<proteinExistence type="predicted"/>
<dbReference type="PANTHER" id="PTHR11941:SF54">
    <property type="entry name" value="ENOYL-COA HYDRATASE, MITOCHONDRIAL"/>
    <property type="match status" value="1"/>
</dbReference>
<dbReference type="InterPro" id="IPR045004">
    <property type="entry name" value="ECH_dom"/>
</dbReference>
<dbReference type="SUPFAM" id="SSF52096">
    <property type="entry name" value="ClpP/crotonase"/>
    <property type="match status" value="1"/>
</dbReference>
<sequence length="323" mass="35938">MIMSDYVVTSIKDGIMTILVNRPEVLNAIDTQVVKMIGDAITSGEENDEVEGMLLRGAGDKAFIAGGDIAWFLDNIRAKNWSAFEENMKGHKVIRGKMEQCKKPLIAVVDGWALGGGCELALASRAMIVTDKAKFGLPEATLGIIPGYGGMLRLNHQLGKEMAKFFAMTGTIFGPDDTEKLGLSHARANTEEEINAAAKELINNMPDKYREREIPEDYHDQLVAFSDENIMKTIYGEPVEGIDNSKFVEKIHERSPSSIFTANRVVDEQSGKSIDEGIQIEIDAILKLFQSEQAEYGIAAFVNKEKTDYYNDYWKEILEKGRQ</sequence>
<dbReference type="EMBL" id="QMHM01000020">
    <property type="protein sequence ID" value="RAV77701.1"/>
    <property type="molecule type" value="Genomic_DNA"/>
</dbReference>
<evidence type="ECO:0000313" key="3">
    <source>
        <dbReference type="Proteomes" id="UP000251923"/>
    </source>
</evidence>
<dbReference type="CDD" id="cd06558">
    <property type="entry name" value="crotonase-like"/>
    <property type="match status" value="1"/>
</dbReference>
<dbReference type="AlphaFoldDB" id="A0A2I1L5D8"/>
<feature type="domain" description="Enoyl-CoA hydratase/isomerase" evidence="1">
    <location>
        <begin position="17"/>
        <end position="306"/>
    </location>
</feature>
<dbReference type="Pfam" id="PF16113">
    <property type="entry name" value="ECH_2"/>
    <property type="match status" value="1"/>
</dbReference>
<evidence type="ECO:0000259" key="1">
    <source>
        <dbReference type="Pfam" id="PF16113"/>
    </source>
</evidence>
<dbReference type="GO" id="GO:0006635">
    <property type="term" value="P:fatty acid beta-oxidation"/>
    <property type="evidence" value="ECO:0007669"/>
    <property type="project" value="TreeGrafter"/>
</dbReference>
<dbReference type="InterPro" id="IPR029045">
    <property type="entry name" value="ClpP/crotonase-like_dom_sf"/>
</dbReference>
<protein>
    <submittedName>
        <fullName evidence="2">Enoyl-CoA hydratase/isomerase family protein</fullName>
    </submittedName>
</protein>
<dbReference type="GO" id="GO:0003824">
    <property type="term" value="F:catalytic activity"/>
    <property type="evidence" value="ECO:0007669"/>
    <property type="project" value="UniProtKB-ARBA"/>
</dbReference>
<organism evidence="2 3">
    <name type="scientific">Aerococcus urinae</name>
    <dbReference type="NCBI Taxonomy" id="1376"/>
    <lineage>
        <taxon>Bacteria</taxon>
        <taxon>Bacillati</taxon>
        <taxon>Bacillota</taxon>
        <taxon>Bacilli</taxon>
        <taxon>Lactobacillales</taxon>
        <taxon>Aerococcaceae</taxon>
        <taxon>Aerococcus</taxon>
    </lineage>
</organism>